<dbReference type="SMART" id="SM00257">
    <property type="entry name" value="LysM"/>
    <property type="match status" value="2"/>
</dbReference>
<dbReference type="RefSeq" id="WP_087228962.1">
    <property type="nucleotide sequence ID" value="NZ_JAKNHQ010000002.1"/>
</dbReference>
<dbReference type="Gene3D" id="3.10.350.10">
    <property type="entry name" value="LysM domain"/>
    <property type="match status" value="2"/>
</dbReference>
<dbReference type="PANTHER" id="PTHR33734">
    <property type="entry name" value="LYSM DOMAIN-CONTAINING GPI-ANCHORED PROTEIN 2"/>
    <property type="match status" value="1"/>
</dbReference>
<dbReference type="InterPro" id="IPR036779">
    <property type="entry name" value="LysM_dom_sf"/>
</dbReference>
<dbReference type="InterPro" id="IPR018392">
    <property type="entry name" value="LysM"/>
</dbReference>
<accession>A0ABS9MGT1</accession>
<evidence type="ECO:0000259" key="1">
    <source>
        <dbReference type="PROSITE" id="PS51782"/>
    </source>
</evidence>
<proteinExistence type="predicted"/>
<feature type="domain" description="LysM" evidence="1">
    <location>
        <begin position="57"/>
        <end position="101"/>
    </location>
</feature>
<dbReference type="Proteomes" id="UP001298681">
    <property type="component" value="Unassembled WGS sequence"/>
</dbReference>
<dbReference type="EMBL" id="JAKNHQ010000002">
    <property type="protein sequence ID" value="MCG4609659.1"/>
    <property type="molecule type" value="Genomic_DNA"/>
</dbReference>
<dbReference type="CDD" id="cd00118">
    <property type="entry name" value="LysM"/>
    <property type="match status" value="2"/>
</dbReference>
<name>A0ABS9MGT1_9FIRM</name>
<protein>
    <submittedName>
        <fullName evidence="2">LysM peptidoglycan-binding domain-containing protein</fullName>
    </submittedName>
</protein>
<dbReference type="PANTHER" id="PTHR33734:SF22">
    <property type="entry name" value="MEMBRANE-BOUND LYTIC MUREIN TRANSGLYCOSYLASE D"/>
    <property type="match status" value="1"/>
</dbReference>
<sequence>MPSIVYTVREGDTLWNIAKAYGTTVNDIARYNGIVETDVIYPGQRLRIFVPEESTPKWYVVRPGDTLTKIAEKFGTTVQRLMWLNDISDPNLIYPRQRLRIRP</sequence>
<evidence type="ECO:0000313" key="2">
    <source>
        <dbReference type="EMBL" id="MCG4609659.1"/>
    </source>
</evidence>
<keyword evidence="3" id="KW-1185">Reference proteome</keyword>
<comment type="caution">
    <text evidence="2">The sequence shown here is derived from an EMBL/GenBank/DDBJ whole genome shotgun (WGS) entry which is preliminary data.</text>
</comment>
<evidence type="ECO:0000313" key="3">
    <source>
        <dbReference type="Proteomes" id="UP001298681"/>
    </source>
</evidence>
<reference evidence="2 3" key="1">
    <citation type="submission" date="2022-01" db="EMBL/GenBank/DDBJ databases">
        <title>Collection of gut derived symbiotic bacterial strains cultured from healthy donors.</title>
        <authorList>
            <person name="Lin H."/>
            <person name="Kohout C."/>
            <person name="Waligurski E."/>
            <person name="Pamer E.G."/>
        </authorList>
    </citation>
    <scope>NUCLEOTIDE SEQUENCE [LARGE SCALE GENOMIC DNA]</scope>
    <source>
        <strain evidence="2 3">DFI.7.58</strain>
    </source>
</reference>
<feature type="domain" description="LysM" evidence="1">
    <location>
        <begin position="4"/>
        <end position="48"/>
    </location>
</feature>
<organism evidence="2 3">
    <name type="scientific">Anaeromassilibacillus senegalensis</name>
    <dbReference type="NCBI Taxonomy" id="1673717"/>
    <lineage>
        <taxon>Bacteria</taxon>
        <taxon>Bacillati</taxon>
        <taxon>Bacillota</taxon>
        <taxon>Clostridia</taxon>
        <taxon>Eubacteriales</taxon>
        <taxon>Acutalibacteraceae</taxon>
        <taxon>Anaeromassilibacillus</taxon>
    </lineage>
</organism>
<dbReference type="Pfam" id="PF01476">
    <property type="entry name" value="LysM"/>
    <property type="match status" value="2"/>
</dbReference>
<dbReference type="PROSITE" id="PS51782">
    <property type="entry name" value="LYSM"/>
    <property type="match status" value="2"/>
</dbReference>
<gene>
    <name evidence="2" type="ORF">L0P57_01690</name>
</gene>
<dbReference type="SUPFAM" id="SSF54106">
    <property type="entry name" value="LysM domain"/>
    <property type="match status" value="2"/>
</dbReference>